<dbReference type="InterPro" id="IPR036761">
    <property type="entry name" value="TTHA0802/YceI-like_sf"/>
</dbReference>
<dbReference type="EMBL" id="SODO01000001">
    <property type="protein sequence ID" value="TDW62283.1"/>
    <property type="molecule type" value="Genomic_DNA"/>
</dbReference>
<evidence type="ECO:0000256" key="1">
    <source>
        <dbReference type="SAM" id="SignalP"/>
    </source>
</evidence>
<dbReference type="Proteomes" id="UP000243640">
    <property type="component" value="Unassembled WGS sequence"/>
</dbReference>
<reference evidence="3 5" key="1">
    <citation type="submission" date="2017-08" db="EMBL/GenBank/DDBJ databases">
        <title>Draft Genome Sequence of the Marine Bacterium Oceanimonas baumannii ATCC 700832.</title>
        <authorList>
            <person name="Mcclelland W.D."/>
            <person name="Brennan M.A."/>
            <person name="Trachtenberg A.M."/>
            <person name="Maclea K.S."/>
        </authorList>
    </citation>
    <scope>NUCLEOTIDE SEQUENCE [LARGE SCALE GENOMIC DNA]</scope>
    <source>
        <strain evidence="3 5">ATCC 700832</strain>
    </source>
</reference>
<sequence>MLRKVLLTSLCLASTSALADWQLNNDLSRVSFVTVKKESVGEPNHFLQVSGKLNDNGQLALSIDLASVETGIPIRNERLGEFLFETATYPTLSLNADLSGHLDTIKGDKDSVLETSATLILHGQEKVLPVTVLVSHKGNGNLVVSSWDPVIVHQDDFALADGINKLQELAGLPSITRAVPVSFVLSLDKQ</sequence>
<feature type="signal peptide" evidence="1">
    <location>
        <begin position="1"/>
        <end position="19"/>
    </location>
</feature>
<dbReference type="OrthoDB" id="9793816at2"/>
<feature type="chain" id="PRO_5012714681" evidence="1">
    <location>
        <begin position="20"/>
        <end position="190"/>
    </location>
</feature>
<dbReference type="SUPFAM" id="SSF101874">
    <property type="entry name" value="YceI-like"/>
    <property type="match status" value="1"/>
</dbReference>
<feature type="domain" description="Lipid/polyisoprenoid-binding YceI-like" evidence="2">
    <location>
        <begin position="20"/>
        <end position="188"/>
    </location>
</feature>
<dbReference type="Gene3D" id="2.40.128.110">
    <property type="entry name" value="Lipid/polyisoprenoid-binding, YceI-like"/>
    <property type="match status" value="1"/>
</dbReference>
<reference evidence="4 6" key="2">
    <citation type="submission" date="2019-03" db="EMBL/GenBank/DDBJ databases">
        <title>Genomic Encyclopedia of Archaeal and Bacterial Type Strains, Phase II (KMG-II): from individual species to whole genera.</title>
        <authorList>
            <person name="Goeker M."/>
        </authorList>
    </citation>
    <scope>NUCLEOTIDE SEQUENCE [LARGE SCALE GENOMIC DNA]</scope>
    <source>
        <strain evidence="4 6">DSM 15594</strain>
    </source>
</reference>
<keyword evidence="1" id="KW-0732">Signal</keyword>
<evidence type="ECO:0000313" key="4">
    <source>
        <dbReference type="EMBL" id="TDW62283.1"/>
    </source>
</evidence>
<evidence type="ECO:0000313" key="6">
    <source>
        <dbReference type="Proteomes" id="UP000295058"/>
    </source>
</evidence>
<evidence type="ECO:0000313" key="5">
    <source>
        <dbReference type="Proteomes" id="UP000243640"/>
    </source>
</evidence>
<dbReference type="RefSeq" id="WP_094276514.1">
    <property type="nucleotide sequence ID" value="NZ_NQJF01000001.1"/>
</dbReference>
<dbReference type="SMART" id="SM00867">
    <property type="entry name" value="YceI"/>
    <property type="match status" value="1"/>
</dbReference>
<comment type="caution">
    <text evidence="3">The sequence shown here is derived from an EMBL/GenBank/DDBJ whole genome shotgun (WGS) entry which is preliminary data.</text>
</comment>
<evidence type="ECO:0000259" key="2">
    <source>
        <dbReference type="SMART" id="SM00867"/>
    </source>
</evidence>
<dbReference type="InterPro" id="IPR027016">
    <property type="entry name" value="UCP029811"/>
</dbReference>
<protein>
    <submittedName>
        <fullName evidence="4">Polyisoprenoid-binding protein YceI</fullName>
    </submittedName>
</protein>
<accession>A0A235CNB9</accession>
<proteinExistence type="predicted"/>
<keyword evidence="6" id="KW-1185">Reference proteome</keyword>
<dbReference type="Proteomes" id="UP000295058">
    <property type="component" value="Unassembled WGS sequence"/>
</dbReference>
<evidence type="ECO:0000313" key="3">
    <source>
        <dbReference type="EMBL" id="OYD26072.1"/>
    </source>
</evidence>
<dbReference type="PIRSF" id="PIRSF029811">
    <property type="entry name" value="UCP029811"/>
    <property type="match status" value="1"/>
</dbReference>
<dbReference type="InterPro" id="IPR007372">
    <property type="entry name" value="Lipid/polyisoprenoid-bd_YceI"/>
</dbReference>
<dbReference type="Pfam" id="PF04264">
    <property type="entry name" value="YceI"/>
    <property type="match status" value="1"/>
</dbReference>
<name>A0A235CNB9_9GAMM</name>
<gene>
    <name evidence="3" type="ORF">B6S09_00335</name>
    <name evidence="4" type="ORF">LY04_00345</name>
</gene>
<dbReference type="EMBL" id="NQJF01000001">
    <property type="protein sequence ID" value="OYD26072.1"/>
    <property type="molecule type" value="Genomic_DNA"/>
</dbReference>
<organism evidence="3 5">
    <name type="scientific">Oceanimonas baumannii</name>
    <dbReference type="NCBI Taxonomy" id="129578"/>
    <lineage>
        <taxon>Bacteria</taxon>
        <taxon>Pseudomonadati</taxon>
        <taxon>Pseudomonadota</taxon>
        <taxon>Gammaproteobacteria</taxon>
        <taxon>Aeromonadales</taxon>
        <taxon>Aeromonadaceae</taxon>
        <taxon>Oceanimonas</taxon>
    </lineage>
</organism>
<dbReference type="AlphaFoldDB" id="A0A235CNB9"/>